<dbReference type="EMBL" id="OBDY01000009">
    <property type="protein sequence ID" value="SNY48695.1"/>
    <property type="molecule type" value="Genomic_DNA"/>
</dbReference>
<dbReference type="InterPro" id="IPR002645">
    <property type="entry name" value="STAS_dom"/>
</dbReference>
<proteinExistence type="inferred from homology"/>
<sequence>MGEAVMTTRRQADGAIVVDVRGTLDAATVGALREILLGTLQRERPVTLVVDLTFVTFMDSQGIGTLVTGHNAAREVGTRFILRNPSEFVHRQLRVTGLTEMFGLPPSSSTTQTYTP</sequence>
<evidence type="ECO:0000313" key="5">
    <source>
        <dbReference type="Proteomes" id="UP000219612"/>
    </source>
</evidence>
<dbReference type="GO" id="GO:0043856">
    <property type="term" value="F:anti-sigma factor antagonist activity"/>
    <property type="evidence" value="ECO:0007669"/>
    <property type="project" value="InterPro"/>
</dbReference>
<dbReference type="InterPro" id="IPR003658">
    <property type="entry name" value="Anti-sigma_ant"/>
</dbReference>
<dbReference type="AlphaFoldDB" id="A0A285IL37"/>
<gene>
    <name evidence="4" type="ORF">SAMN05421748_10983</name>
</gene>
<feature type="domain" description="STAS" evidence="3">
    <location>
        <begin position="5"/>
        <end position="116"/>
    </location>
</feature>
<name>A0A285IL37_9ACTN</name>
<accession>A0A285IL37</accession>
<dbReference type="PANTHER" id="PTHR33495:SF2">
    <property type="entry name" value="ANTI-SIGMA FACTOR ANTAGONIST TM_1081-RELATED"/>
    <property type="match status" value="1"/>
</dbReference>
<evidence type="ECO:0000313" key="4">
    <source>
        <dbReference type="EMBL" id="SNY48695.1"/>
    </source>
</evidence>
<protein>
    <recommendedName>
        <fullName evidence="2">Anti-sigma factor antagonist</fullName>
    </recommendedName>
</protein>
<dbReference type="Pfam" id="PF01740">
    <property type="entry name" value="STAS"/>
    <property type="match status" value="1"/>
</dbReference>
<dbReference type="PANTHER" id="PTHR33495">
    <property type="entry name" value="ANTI-SIGMA FACTOR ANTAGONIST TM_1081-RELATED-RELATED"/>
    <property type="match status" value="1"/>
</dbReference>
<dbReference type="CDD" id="cd07043">
    <property type="entry name" value="STAS_anti-anti-sigma_factors"/>
    <property type="match status" value="1"/>
</dbReference>
<evidence type="ECO:0000256" key="1">
    <source>
        <dbReference type="ARBA" id="ARBA00009013"/>
    </source>
</evidence>
<organism evidence="4 5">
    <name type="scientific">Paractinoplanes atraurantiacus</name>
    <dbReference type="NCBI Taxonomy" id="1036182"/>
    <lineage>
        <taxon>Bacteria</taxon>
        <taxon>Bacillati</taxon>
        <taxon>Actinomycetota</taxon>
        <taxon>Actinomycetes</taxon>
        <taxon>Micromonosporales</taxon>
        <taxon>Micromonosporaceae</taxon>
        <taxon>Paractinoplanes</taxon>
    </lineage>
</organism>
<evidence type="ECO:0000256" key="2">
    <source>
        <dbReference type="RuleBase" id="RU003749"/>
    </source>
</evidence>
<keyword evidence="5" id="KW-1185">Reference proteome</keyword>
<dbReference type="PROSITE" id="PS50801">
    <property type="entry name" value="STAS"/>
    <property type="match status" value="1"/>
</dbReference>
<comment type="similarity">
    <text evidence="1 2">Belongs to the anti-sigma-factor antagonist family.</text>
</comment>
<dbReference type="NCBIfam" id="TIGR00377">
    <property type="entry name" value="ant_ant_sig"/>
    <property type="match status" value="1"/>
</dbReference>
<reference evidence="4 5" key="1">
    <citation type="submission" date="2017-09" db="EMBL/GenBank/DDBJ databases">
        <authorList>
            <person name="Ehlers B."/>
            <person name="Leendertz F.H."/>
        </authorList>
    </citation>
    <scope>NUCLEOTIDE SEQUENCE [LARGE SCALE GENOMIC DNA]</scope>
    <source>
        <strain evidence="4 5">CGMCC 4.6857</strain>
    </source>
</reference>
<dbReference type="OrthoDB" id="9793697at2"/>
<dbReference type="Proteomes" id="UP000219612">
    <property type="component" value="Unassembled WGS sequence"/>
</dbReference>
<dbReference type="Gene3D" id="3.30.750.24">
    <property type="entry name" value="STAS domain"/>
    <property type="match status" value="1"/>
</dbReference>
<dbReference type="RefSeq" id="WP_097321923.1">
    <property type="nucleotide sequence ID" value="NZ_OBDY01000009.1"/>
</dbReference>
<dbReference type="SUPFAM" id="SSF52091">
    <property type="entry name" value="SpoIIaa-like"/>
    <property type="match status" value="1"/>
</dbReference>
<evidence type="ECO:0000259" key="3">
    <source>
        <dbReference type="PROSITE" id="PS50801"/>
    </source>
</evidence>
<dbReference type="InterPro" id="IPR036513">
    <property type="entry name" value="STAS_dom_sf"/>
</dbReference>